<dbReference type="InterPro" id="IPR050836">
    <property type="entry name" value="SDS22/Internalin_LRR"/>
</dbReference>
<feature type="compositionally biased region" description="Basic and acidic residues" evidence="3">
    <location>
        <begin position="245"/>
        <end position="255"/>
    </location>
</feature>
<dbReference type="SMART" id="SM00365">
    <property type="entry name" value="LRR_SD22"/>
    <property type="match status" value="2"/>
</dbReference>
<feature type="region of interest" description="Disordered" evidence="3">
    <location>
        <begin position="245"/>
        <end position="327"/>
    </location>
</feature>
<proteinExistence type="predicted"/>
<keyword evidence="2" id="KW-0677">Repeat</keyword>
<dbReference type="Pfam" id="PF13855">
    <property type="entry name" value="LRR_8"/>
    <property type="match status" value="1"/>
</dbReference>
<organism evidence="4 5">
    <name type="scientific">Macrostomum lignano</name>
    <dbReference type="NCBI Taxonomy" id="282301"/>
    <lineage>
        <taxon>Eukaryota</taxon>
        <taxon>Metazoa</taxon>
        <taxon>Spiralia</taxon>
        <taxon>Lophotrochozoa</taxon>
        <taxon>Platyhelminthes</taxon>
        <taxon>Rhabditophora</taxon>
        <taxon>Macrostomorpha</taxon>
        <taxon>Macrostomida</taxon>
        <taxon>Macrostomidae</taxon>
        <taxon>Macrostomum</taxon>
    </lineage>
</organism>
<accession>A0A267FP24</accession>
<dbReference type="CDD" id="cd21340">
    <property type="entry name" value="PPP1R42"/>
    <property type="match status" value="1"/>
</dbReference>
<dbReference type="InterPro" id="IPR032675">
    <property type="entry name" value="LRR_dom_sf"/>
</dbReference>
<protein>
    <recommendedName>
        <fullName evidence="6">Protein phosphatase 1 regulatory subunit 42</fullName>
    </recommendedName>
</protein>
<dbReference type="PANTHER" id="PTHR46652">
    <property type="entry name" value="LEUCINE-RICH REPEAT AND IQ DOMAIN-CONTAINING PROTEIN 1-RELATED"/>
    <property type="match status" value="1"/>
</dbReference>
<comment type="caution">
    <text evidence="4">The sequence shown here is derived from an EMBL/GenBank/DDBJ whole genome shotgun (WGS) entry which is preliminary data.</text>
</comment>
<dbReference type="OrthoDB" id="10262005at2759"/>
<feature type="compositionally biased region" description="Low complexity" evidence="3">
    <location>
        <begin position="280"/>
        <end position="295"/>
    </location>
</feature>
<dbReference type="Proteomes" id="UP000215902">
    <property type="component" value="Unassembled WGS sequence"/>
</dbReference>
<evidence type="ECO:0000256" key="2">
    <source>
        <dbReference type="ARBA" id="ARBA00022737"/>
    </source>
</evidence>
<gene>
    <name evidence="4" type="ORF">BOX15_Mlig000410g2</name>
</gene>
<reference evidence="4 5" key="1">
    <citation type="submission" date="2017-06" db="EMBL/GenBank/DDBJ databases">
        <title>A platform for efficient transgenesis in Macrostomum lignano, a flatworm model organism for stem cell research.</title>
        <authorList>
            <person name="Berezikov E."/>
        </authorList>
    </citation>
    <scope>NUCLEOTIDE SEQUENCE [LARGE SCALE GENOMIC DNA]</scope>
    <source>
        <strain evidence="4">DV1</strain>
        <tissue evidence="4">Whole organism</tissue>
    </source>
</reference>
<dbReference type="SUPFAM" id="SSF52058">
    <property type="entry name" value="L domain-like"/>
    <property type="match status" value="1"/>
</dbReference>
<dbReference type="PROSITE" id="PS51450">
    <property type="entry name" value="LRR"/>
    <property type="match status" value="2"/>
</dbReference>
<dbReference type="STRING" id="282301.A0A267FP24"/>
<keyword evidence="1" id="KW-0433">Leucine-rich repeat</keyword>
<dbReference type="Gene3D" id="3.80.10.10">
    <property type="entry name" value="Ribonuclease Inhibitor"/>
    <property type="match status" value="2"/>
</dbReference>
<keyword evidence="5" id="KW-1185">Reference proteome</keyword>
<dbReference type="AlphaFoldDB" id="A0A267FP24"/>
<dbReference type="InterPro" id="IPR001611">
    <property type="entry name" value="Leu-rich_rpt"/>
</dbReference>
<evidence type="ECO:0000256" key="1">
    <source>
        <dbReference type="ARBA" id="ARBA00022614"/>
    </source>
</evidence>
<evidence type="ECO:0000313" key="5">
    <source>
        <dbReference type="Proteomes" id="UP000215902"/>
    </source>
</evidence>
<evidence type="ECO:0000256" key="3">
    <source>
        <dbReference type="SAM" id="MobiDB-lite"/>
    </source>
</evidence>
<evidence type="ECO:0008006" key="6">
    <source>
        <dbReference type="Google" id="ProtNLM"/>
    </source>
</evidence>
<dbReference type="EMBL" id="NIVC01000874">
    <property type="protein sequence ID" value="PAA75570.1"/>
    <property type="molecule type" value="Genomic_DNA"/>
</dbReference>
<sequence length="342" mass="38383">MVLVTLELMARASTGFHKKRHDETLEQFARRVTHLYLENKSIDDVGDDISQCRSLLVLYLYDNELLTVPQLHGNAALTHLYLQNNRIRKLDHLHLLPRLTKLYLGGNQLTVVEGLERLQSLQELHVENQRLPPGEKLLFDPRSLLSLGSCLQVLCVSGNSIDDLVQFECLSQLVQFLCSDNQVSDFVDLTVCLRSWRYLKRLELSGSPVCQAKKYRDRVVVLSDSLGQLDGKEIADSSRTFLRRMQESKERRRDSSNPTSAGTDGLLPGQPRPQQPPPAGQEAPPGHLLLPSLPSRHFDAFVQKSATAGTAEGGGAKRSQSEKFPSLLRSETSYLSINRLSF</sequence>
<dbReference type="PANTHER" id="PTHR46652:SF3">
    <property type="entry name" value="LEUCINE-RICH REPEAT-CONTAINING PROTEIN 9"/>
    <property type="match status" value="1"/>
</dbReference>
<evidence type="ECO:0000313" key="4">
    <source>
        <dbReference type="EMBL" id="PAA75570.1"/>
    </source>
</evidence>
<feature type="compositionally biased region" description="Pro residues" evidence="3">
    <location>
        <begin position="270"/>
        <end position="279"/>
    </location>
</feature>
<name>A0A267FP24_9PLAT</name>